<feature type="transmembrane region" description="Helical" evidence="9">
    <location>
        <begin position="99"/>
        <end position="118"/>
    </location>
</feature>
<feature type="domain" description="Acyltransferase 3" evidence="10">
    <location>
        <begin position="32"/>
        <end position="377"/>
    </location>
</feature>
<dbReference type="Proteomes" id="UP001281130">
    <property type="component" value="Unassembled WGS sequence"/>
</dbReference>
<feature type="transmembrane region" description="Helical" evidence="9">
    <location>
        <begin position="169"/>
        <end position="185"/>
    </location>
</feature>
<dbReference type="EMBL" id="CP007514">
    <property type="protein sequence ID" value="AHY47834.1"/>
    <property type="molecule type" value="Genomic_DNA"/>
</dbReference>
<evidence type="ECO:0000256" key="8">
    <source>
        <dbReference type="SAM" id="MobiDB-lite"/>
    </source>
</evidence>
<dbReference type="GO" id="GO:0009103">
    <property type="term" value="P:lipopolysaccharide biosynthetic process"/>
    <property type="evidence" value="ECO:0007669"/>
    <property type="project" value="TreeGrafter"/>
</dbReference>
<dbReference type="RefSeq" id="WP_143534093.1">
    <property type="nucleotide sequence ID" value="NZ_CP007514.1"/>
</dbReference>
<feature type="transmembrane region" description="Helical" evidence="9">
    <location>
        <begin position="60"/>
        <end position="78"/>
    </location>
</feature>
<keyword evidence="5 9" id="KW-1133">Transmembrane helix</keyword>
<dbReference type="SUPFAM" id="SSF52266">
    <property type="entry name" value="SGNH hydrolase"/>
    <property type="match status" value="1"/>
</dbReference>
<keyword evidence="4 9" id="KW-0812">Transmembrane</keyword>
<proteinExistence type="predicted"/>
<dbReference type="CDD" id="cd01840">
    <property type="entry name" value="SGNH_hydrolase_yrhL_like"/>
    <property type="match status" value="1"/>
</dbReference>
<evidence type="ECO:0000256" key="4">
    <source>
        <dbReference type="ARBA" id="ARBA00022692"/>
    </source>
</evidence>
<dbReference type="Proteomes" id="UP000025229">
    <property type="component" value="Chromosome"/>
</dbReference>
<protein>
    <submittedName>
        <fullName evidence="11 12">Acyltransferase family</fullName>
        <ecNumber evidence="12">2.3.1.-</ecNumber>
    </submittedName>
</protein>
<evidence type="ECO:0000256" key="6">
    <source>
        <dbReference type="ARBA" id="ARBA00023136"/>
    </source>
</evidence>
<accession>A0A023X6Y4</accession>
<keyword evidence="6 9" id="KW-0472">Membrane</keyword>
<evidence type="ECO:0000256" key="9">
    <source>
        <dbReference type="SAM" id="Phobius"/>
    </source>
</evidence>
<sequence>MSISRSEPASGYLTGGPADRSAGGLGLPYSPGLDGLRALAVLAVLLYHAGVAWIPGGFLGVEVFFVISGFLITALLLAEYRKTGGVDLARFWVRRARRLLPAVFFMMACVTTYAVVFLPEEVAGLRSDVLAAAGYVTNWYLVFANESYFEAVGRPSLLRHLWSLAVEEQFYLLWPVVLLGGLALVRRGGVLVLTLLGVVASTALMVYLYSPEGDPSRVYYGTDTRAAGLLVGAALAFVLVPGRGFVAPNGGRSRRTGGGLRRRFGWTSPLFVDLAGLAGAAALVWFTLSVGEYDSLLYRGGFLLVAVATAGLIAAVVHPHAHLGFVGAGPLRWIGLRSYGIYLWHWPVFTVTRPDLDVSLDGPALLAARLALTFALAELSYRFVETPIRTGSLGRAVREARELRRARGRRRVRLGVQWSAAALFCTAFVGVLGANVVTARAPETPDYLKKAAIQADFAPEGAAGTTPEPRPEREKQATPDASGAEKTSGADEGADRTGPVPQPITAIGDSVMLSSEAQVRERLPEMEITDSSVGMQVADAIEILEARRDAGQLGRTVVLHVGTNGTFTEKEFEEVMAALSGVERVFFVNVAAPRTWETTNNEVIAAGVARHEKATLIDWNATSGDDPTLFYGDGIHPSPEGARIYADLIADSLGL</sequence>
<dbReference type="PANTHER" id="PTHR23028:SF53">
    <property type="entry name" value="ACYL_TRANSF_3 DOMAIN-CONTAINING PROTEIN"/>
    <property type="match status" value="1"/>
</dbReference>
<keyword evidence="3 11" id="KW-0808">Transferase</keyword>
<dbReference type="eggNOG" id="COG1835">
    <property type="taxonomic scope" value="Bacteria"/>
</dbReference>
<dbReference type="InterPro" id="IPR050879">
    <property type="entry name" value="Acyltransferase_3"/>
</dbReference>
<dbReference type="Gene3D" id="3.40.50.1110">
    <property type="entry name" value="SGNH hydrolase"/>
    <property type="match status" value="1"/>
</dbReference>
<evidence type="ECO:0000256" key="3">
    <source>
        <dbReference type="ARBA" id="ARBA00022679"/>
    </source>
</evidence>
<dbReference type="EC" id="2.3.1.-" evidence="12"/>
<evidence type="ECO:0000313" key="11">
    <source>
        <dbReference type="EMBL" id="AHY47834.1"/>
    </source>
</evidence>
<organism evidence="11 13">
    <name type="scientific">Rubrobacter radiotolerans</name>
    <name type="common">Arthrobacter radiotolerans</name>
    <dbReference type="NCBI Taxonomy" id="42256"/>
    <lineage>
        <taxon>Bacteria</taxon>
        <taxon>Bacillati</taxon>
        <taxon>Actinomycetota</taxon>
        <taxon>Rubrobacteria</taxon>
        <taxon>Rubrobacterales</taxon>
        <taxon>Rubrobacteraceae</taxon>
        <taxon>Rubrobacter</taxon>
    </lineage>
</organism>
<dbReference type="InterPro" id="IPR002656">
    <property type="entry name" value="Acyl_transf_3_dom"/>
</dbReference>
<evidence type="ECO:0000256" key="7">
    <source>
        <dbReference type="ARBA" id="ARBA00023315"/>
    </source>
</evidence>
<dbReference type="PANTHER" id="PTHR23028">
    <property type="entry name" value="ACETYLTRANSFERASE"/>
    <property type="match status" value="1"/>
</dbReference>
<feature type="transmembrane region" description="Helical" evidence="9">
    <location>
        <begin position="296"/>
        <end position="316"/>
    </location>
</feature>
<dbReference type="HOGENOM" id="CLU_005679_11_2_11"/>
<evidence type="ECO:0000256" key="5">
    <source>
        <dbReference type="ARBA" id="ARBA00022989"/>
    </source>
</evidence>
<dbReference type="GO" id="GO:0016747">
    <property type="term" value="F:acyltransferase activity, transferring groups other than amino-acyl groups"/>
    <property type="evidence" value="ECO:0007669"/>
    <property type="project" value="InterPro"/>
</dbReference>
<name>A0A023X6Y4_RUBRA</name>
<feature type="transmembrane region" description="Helical" evidence="9">
    <location>
        <begin position="190"/>
        <end position="209"/>
    </location>
</feature>
<evidence type="ECO:0000313" key="12">
    <source>
        <dbReference type="EMBL" id="MDX5892473.1"/>
    </source>
</evidence>
<reference evidence="11 13" key="1">
    <citation type="submission" date="2014-03" db="EMBL/GenBank/DDBJ databases">
        <title>Complete genome sequence of the Radio-Resistant Rubrobacter radiotolerans RSPS-4.</title>
        <authorList>
            <person name="Egas C.C."/>
            <person name="Barroso C.C."/>
            <person name="Froufe H.J.C."/>
            <person name="Pacheco J.J."/>
            <person name="Albuquerque L.L."/>
            <person name="da Costa M.M.S."/>
        </authorList>
    </citation>
    <scope>NUCLEOTIDE SEQUENCE [LARGE SCALE GENOMIC DNA]</scope>
    <source>
        <strain evidence="11 13">RSPS-4</strain>
    </source>
</reference>
<feature type="transmembrane region" description="Helical" evidence="9">
    <location>
        <begin position="229"/>
        <end position="249"/>
    </location>
</feature>
<evidence type="ECO:0000256" key="1">
    <source>
        <dbReference type="ARBA" id="ARBA00004651"/>
    </source>
</evidence>
<dbReference type="GO" id="GO:0005886">
    <property type="term" value="C:plasma membrane"/>
    <property type="evidence" value="ECO:0007669"/>
    <property type="project" value="UniProtKB-SubCell"/>
</dbReference>
<gene>
    <name evidence="11" type="ORF">RradSPS_2551</name>
    <name evidence="12" type="ORF">SIL72_00385</name>
</gene>
<dbReference type="PATRIC" id="fig|42256.3.peg.2600"/>
<dbReference type="OrthoDB" id="3404679at2"/>
<dbReference type="KEGG" id="rrd:RradSPS_2551"/>
<dbReference type="eggNOG" id="COG2755">
    <property type="taxonomic scope" value="Bacteria"/>
</dbReference>
<evidence type="ECO:0000313" key="13">
    <source>
        <dbReference type="Proteomes" id="UP000025229"/>
    </source>
</evidence>
<reference evidence="12" key="2">
    <citation type="submission" date="2023-11" db="EMBL/GenBank/DDBJ databases">
        <title>MicrobeMod: A computational toolkit for identifying prokaryotic methylation and restriction-modification with nanopore sequencing.</title>
        <authorList>
            <person name="Crits-Christoph A."/>
            <person name="Kang S.C."/>
            <person name="Lee H."/>
            <person name="Ostrov N."/>
        </authorList>
    </citation>
    <scope>NUCLEOTIDE SEQUENCE</scope>
    <source>
        <strain evidence="12">ATCC 51242</strain>
    </source>
</reference>
<evidence type="ECO:0000259" key="10">
    <source>
        <dbReference type="Pfam" id="PF01757"/>
    </source>
</evidence>
<dbReference type="STRING" id="42256.RradSPS_2551"/>
<feature type="transmembrane region" description="Helical" evidence="9">
    <location>
        <begin position="270"/>
        <end position="290"/>
    </location>
</feature>
<dbReference type="AlphaFoldDB" id="A0A023X6Y4"/>
<dbReference type="InterPro" id="IPR036514">
    <property type="entry name" value="SGNH_hydro_sf"/>
</dbReference>
<feature type="region of interest" description="Disordered" evidence="8">
    <location>
        <begin position="460"/>
        <end position="506"/>
    </location>
</feature>
<keyword evidence="13" id="KW-1185">Reference proteome</keyword>
<keyword evidence="7 11" id="KW-0012">Acyltransferase</keyword>
<comment type="subcellular location">
    <subcellularLocation>
        <location evidence="1">Cell membrane</location>
        <topology evidence="1">Multi-pass membrane protein</topology>
    </subcellularLocation>
</comment>
<feature type="transmembrane region" description="Helical" evidence="9">
    <location>
        <begin position="414"/>
        <end position="437"/>
    </location>
</feature>
<dbReference type="Pfam" id="PF01757">
    <property type="entry name" value="Acyl_transf_3"/>
    <property type="match status" value="1"/>
</dbReference>
<evidence type="ECO:0000256" key="2">
    <source>
        <dbReference type="ARBA" id="ARBA00022475"/>
    </source>
</evidence>
<keyword evidence="2" id="KW-1003">Cell membrane</keyword>
<dbReference type="EMBL" id="JAWXXX010000001">
    <property type="protein sequence ID" value="MDX5892473.1"/>
    <property type="molecule type" value="Genomic_DNA"/>
</dbReference>